<proteinExistence type="predicted"/>
<keyword evidence="2" id="KW-1185">Reference proteome</keyword>
<organism evidence="1 2">
    <name type="scientific">Pseudomonas phage vB_PaeM_PA5oct</name>
    <dbReference type="NCBI Taxonomy" id="2163605"/>
    <lineage>
        <taxon>Viruses</taxon>
        <taxon>Duplodnaviria</taxon>
        <taxon>Heunggongvirae</taxon>
        <taxon>Uroviricota</taxon>
        <taxon>Caudoviricetes</taxon>
        <taxon>Arenbergviridae</taxon>
        <taxon>Wroclawvirus</taxon>
        <taxon>Wroclawvirus PA5oct</taxon>
    </lineage>
</organism>
<dbReference type="EMBL" id="MK797984">
    <property type="protein sequence ID" value="QCG76010.1"/>
    <property type="molecule type" value="Genomic_DNA"/>
</dbReference>
<evidence type="ECO:0000313" key="2">
    <source>
        <dbReference type="Proteomes" id="UP000316733"/>
    </source>
</evidence>
<evidence type="ECO:0000313" key="1">
    <source>
        <dbReference type="EMBL" id="QCG76010.1"/>
    </source>
</evidence>
<gene>
    <name evidence="1" type="ORF">EST35_0128</name>
</gene>
<sequence>MATLKTFNKLPGIFRTDTQKRFFLATFEQLFSKKNVEDITAYIGRRVPGRHDPINDYYLAEPTKERTWYQLEATSYSIDSTTLDQTNIMFYQDLLNRLNYYGANTKNNDTLFSGGYYSFGPPIDLDKFINFQNYYWIEDRLPVIMLTVENESGINADEWIINNIIGKKNASITLENGNTIQLSNGLRIQYTNSSSFNRPLTVEGVGKGIILVKDESHLVDTVGSVDYITIERGCRDGNAWSRTNKWYHKSVMATSASATNTSTYNNAVKARRPIIEFDRDIELFKSGNNYLGEVNLVAESDNISSISNSASYTIDGKLLEDQDKLIFLSNSTITYPIVDTFIADAAPYNIILRKPFTDTDDIFVIVKRGNKMFYNPEWYSYEDELNQMNFIADTKGLQWNPISYDINNVSFENITNGIEYKFYTPSSVGTIKTIDVVNRGTSIRQPRTSFTFNVETLNTPVGKNNSIVTITGTTLPTNLAFDVIINDNIDGLLPGDEVEINVNNKVNMYKKPAAEAIEGPGARRTFLFNNDFTFNFTQQNIGNHIIGIQIDAYTRDANNDPVSYDYLYNPADDFVSFTIEQDNALLVEFKNIVPDDSIVKLIVRDNETLTLNATDYIWKIVKVEQPDNTVVNSIIPVPNKYTKVAKGDVVLVTEGDTFAGDMFYYTGVQWERTYNRKTNANQAPLFNLYYTDLDSNNNAISLDSFPQSTFAGSKIFSYKVNEESAYDDEILGFPIEVKNLGQISDIVFRHDLHMDVFQYFNGNEFEPIKGYYYFKQWNYTISGSNPTYEHTWVPFDGNSKQRVIDRFVVSDSSQKEYELSVTPEELEPGIFDIRVEYNKSTLAQNVEFTIVLDNDGKPTKTIKILRSLSATDVIQTYTYSKEALPDNALGYYQIPQQLENNPNNLEVNEYSSNELTNHFVSIMTNQIGFKGDPYSSNNNYRDTAEDKSLGTFILQNRSPLLKTMLVSSSEELNINSAIRFARDEYTRYKDKFIKYAKELIAAPLNQNTNPVNIDALFTYVINRVTSTFEYNGAFTQSYMAAWGDVYDEYNFSSASVGNTLLVPTNNILGKMDSSVLVFRRTGTSVDYNTLTIDKDYTLSYSNNNLVVKLSSTPSNTSYIVRIYNNILSAKIPATPSKIGCYPVYQPKIIVDTSYVTPTEVILGHDGSKIPTYGDIRDDLLLEFETRIYNNIADKFRLDYNLLLKLDDVKPTKFYENGYTLQQYNEIVKPYFLKWCLKNSLNYKLYSGFNSLNWKTWNYRPVSNDSIGSWRGLYKYYYNTLTPNKTPWEMLGFVEKPTWWDEEYNGDYTSQNTDMWTDIENGIIRRGNRAGTHEKYKRTGLVPNLIPSDTSGDLKTPEELGIVPQLSNQEIETLQDEWIFGDNSPVEEAWYTNSEWPFVQLELLYLMKPADFGERYWNPLDDTRAPINAKQYISSSTYTRIANSNTYAHGEVVNGNIVLNSGYQQYVFDRLSFMGKQDITYNFGSKIRSLDVCLAHRLAGYTNVDTLNVYADSISGGSTNSSMLLPNENIHVRVYTGKPITEYVFSGVAIRVNEYGKFEVRGYDVLNPVFKVVPRSTLVSGTTINVGGTTSNFTIYDTNVQYNYGDVVRYNGVYYQCVVIAAQGKFNQDNWMRLKSLPATGGITVNYINEGDYSEFYEIEYGSELDTPQDVFDFLIGYGQYLELNGWKFNEIDQTTGEVLNWVTSAKGFLFWATTQWAPNNTLFVAPGASKITLEVNEGYPEKVERISNGVYSILDQNGYAISPNDTIIDRDRRTISVSHESDQIGIYLFRVSTSDTEHAILFDNKTIFNDTIYDPLLYSRQKRLQLRGIRTNDWYGKFEADGYLIQDDNLLQNFENLTDSIWHYYDTENTLDNPIIEQTARHLIGFQDREYLNNLRITGDQQYLFYKGMISQKGTKQSVDKLLRSEFIKSNENIQIYEEFAFKLADFGATNSNAQLEVLIDGDLVKSDPQIVELSYPVSYGTGKVSEVRVLSSEMIYTTTPIIVFATPEEANAGLDPNVDAYLQGNQLNSPNNSIVEEIRATGQVVLKNGRIDSVTITEPGYGYIKPPKIAIIYNQTVITIDKLISIIKNKIDEDSPYDMIITIDSDDNERWLSKPNGRMPVIVGNEIKYNDRLVPTTKQLDGNIPTAGYVNTKDVTHQILYPKNIFTLWERKDVSKPSLTSYIWVGNAASVGIDWGVFVIYSGLTPATNALYPYCVINNMIYSYTVDSDGVIDAIFDKEGKQVTNVPIQNPLFFKNVRFKNNATVNVTSGKVWIDSINSDNDWAVAVVSGSTITNIRSRQNLVDSKLFENAYFYDKDTKQTIDFLPVYDPVKGLIPGTADRNIHYKSEIDPTTYSVSANSANIDDELAFTDSEVGRLWWDTSTCRYLQYEQPGKLDGSETKEQILEYRRDNWGKLFPGSVINVYEWVSSPFTPDLYNGTGTPKSLTDYVVRYDTNSAGQATPIYYYWVKGKQEIPNNIKSRNMTSTSVENLITNPKSQGYKWFSFIGNNSFVFSNVSKTINGKTPVFQVNYRYTKNINEKHTEWKLLREGDEVSVIPTYLWNRLVDSLVGYNINGDIVPDPTLSEFSKLGIKVRPRQSMIDNRMAARKVFVQNANSLLSTISIKDFNPAWADGLASSVLWRYVNWYADGFNQFNTTPVKQVSTVGELTGLVGKLKDGDIVKLVRPEEFTLYQYSNQNFTLIGRQNSAIQLLPAIYTVSRSYTNDNALRELIFALYNNVFKDANLVMRNLVFFALINYILSEQQNLDWVFKTTYIKVNQEGESLTQQESVTTDPIQSFISYIKEIKPYTTKIRDLGVKYNVPMDIANGTAYDYDSLYDWPDDHEGEQAPFRPIEVPRLFDINSLYDRVQCGYITKPNYIDLGDQTFIGTGGQVVLIANTPNDEFIALDGISQYQLGANKDISRITSVTINGQEIEGYTFTTILNATFIILPSTPDAGDVIIVNYTDIKSVWKIKVDGKTITKEQYDVEINENGYLQVTFKSNTLIKIGSKIKLYSGTEFTQTPLEEMRLEYNARQPGKVLKPIFDLAIDPAGKIAGGWGIPKWGQLRWGIPGTIQEGNRQLWTEYLQYSGAAGRYILYQTDLQRDILSAAPINGSYPYSSFTERLYESSAGERDVLFQFNERFGDEYGCDYEGKVIDAKDFEYIFSRPWDSTKWDEYAWDASTATYVITPNYTETSATVISEGKTTFVIRYVVDITGVTLNGSSTQYTATKGSNFTSIEVPGAVEGDEIVFTFNPVTNTFNSDTSKPIIDGAYFEDTNVREGIPEEQALVSPTENMVIIVDSNAKTTEVQYVVTNTDTSNPFVKIVLTEKIVLQDIIGLVINGDPNTEDKLKFNIDNNGINTVVIAYPTSFSTGDIISVVYKDNYTSQTTVANDYRFDTNSVVRDNTQGYITVDLRNTKQNKDINTWDTFAWDPSIDSPENADSVYLLPIDMPTIANPDEVVAQASGQLTYKFVDITANGVDTMIHTGMNILPNRVQGVYSSGVAMYGYTVVVDNSGITPELVINFEIAPSAGTVITVKYQSYSIMKLDDYVSYVMNKYNITSVTTSEYKLQTIDMFVAANKRMISVSNNLYTRKSKEMLYTNTKLFTVDTSIRNFVGETVYINGISKTKDKDYTIEFTNITGDNAKLLVVYKGTLNAGDIIRIDWTETNIQKVTDIVNNSWVAVFNEQHNFINPVTMQGDNVVIKYPAKPLSFRVHLDEMGETHYVRISDYYSTRLAKPLKLTDKSIELVDASAIVDPSSSKPGVVWIGTERIEFLYKRGNKLHGLTRGSLGTSVYTGTNGDTTVPLYTRVFDGSYKQEQEDTGKYIWENNNGGLALSTTPWAIFLQNRPGSGLTP</sequence>
<reference evidence="2" key="1">
    <citation type="journal article" date="2020" name="bioRxiv">
        <title>Integrative omics analysis of Pseudomonas aeruginosa virus PA5oct highlights the molecular complexity of jumbo phages.</title>
        <authorList>
            <person name="Lood C."/>
            <person name="Danis-Wlodarczyk K."/>
            <person name="Blasdel B.G."/>
            <person name="Jang H.B."/>
            <person name="Vandenheuvel D."/>
            <person name="Briers Y."/>
            <person name="Noben J.-P."/>
            <person name="van Noort V."/>
            <person name="Drulis-Kawa Z."/>
            <person name="Lavigne R."/>
        </authorList>
    </citation>
    <scope>NUCLEOTIDE SEQUENCE [LARGE SCALE GENOMIC DNA]</scope>
</reference>
<protein>
    <submittedName>
        <fullName evidence="1">Uncharacterized protein</fullName>
    </submittedName>
</protein>
<name>A0A4Y5JU75_9CAUD</name>
<dbReference type="Proteomes" id="UP000316733">
    <property type="component" value="Segment"/>
</dbReference>
<accession>A0A4Y5JU75</accession>